<dbReference type="AlphaFoldDB" id="A0A382SWG2"/>
<keyword evidence="5" id="KW-0460">Magnesium</keyword>
<keyword evidence="3" id="KW-0479">Metal-binding</keyword>
<dbReference type="InterPro" id="IPR002582">
    <property type="entry name" value="ACPS"/>
</dbReference>
<keyword evidence="4" id="KW-0276">Fatty acid metabolism</keyword>
<dbReference type="InterPro" id="IPR037143">
    <property type="entry name" value="4-PPantetheinyl_Trfase_dom_sf"/>
</dbReference>
<sequence>MIEKLSIGIDIVDINRFKKLDYKKNSKFYKKIFAKSEIDYCLKYRNFAEHFAGKFAVKEAVKKSVSKKIEMIDIITTHSKSKPKVRIRNESGYKFQVSISHEKNIAVGIVICELLAKL</sequence>
<dbReference type="GO" id="GO:0000287">
    <property type="term" value="F:magnesium ion binding"/>
    <property type="evidence" value="ECO:0007669"/>
    <property type="project" value="InterPro"/>
</dbReference>
<evidence type="ECO:0000259" key="8">
    <source>
        <dbReference type="Pfam" id="PF01648"/>
    </source>
</evidence>
<dbReference type="GO" id="GO:0008897">
    <property type="term" value="F:holo-[acyl-carrier-protein] synthase activity"/>
    <property type="evidence" value="ECO:0007669"/>
    <property type="project" value="InterPro"/>
</dbReference>
<feature type="domain" description="4'-phosphopantetheinyl transferase" evidence="8">
    <location>
        <begin position="6"/>
        <end position="108"/>
    </location>
</feature>
<dbReference type="Pfam" id="PF01648">
    <property type="entry name" value="ACPS"/>
    <property type="match status" value="1"/>
</dbReference>
<keyword evidence="6" id="KW-0443">Lipid metabolism</keyword>
<organism evidence="9">
    <name type="scientific">marine metagenome</name>
    <dbReference type="NCBI Taxonomy" id="408172"/>
    <lineage>
        <taxon>unclassified sequences</taxon>
        <taxon>metagenomes</taxon>
        <taxon>ecological metagenomes</taxon>
    </lineage>
</organism>
<evidence type="ECO:0000256" key="4">
    <source>
        <dbReference type="ARBA" id="ARBA00022832"/>
    </source>
</evidence>
<proteinExistence type="inferred from homology"/>
<accession>A0A382SWG2</accession>
<dbReference type="SUPFAM" id="SSF56214">
    <property type="entry name" value="4'-phosphopantetheinyl transferase"/>
    <property type="match status" value="1"/>
</dbReference>
<name>A0A382SWG2_9ZZZZ</name>
<evidence type="ECO:0000256" key="6">
    <source>
        <dbReference type="ARBA" id="ARBA00023098"/>
    </source>
</evidence>
<protein>
    <recommendedName>
        <fullName evidence="8">4'-phosphopantetheinyl transferase domain-containing protein</fullName>
    </recommendedName>
</protein>
<dbReference type="EMBL" id="UINC01131504">
    <property type="protein sequence ID" value="SVD13251.1"/>
    <property type="molecule type" value="Genomic_DNA"/>
</dbReference>
<evidence type="ECO:0000313" key="9">
    <source>
        <dbReference type="EMBL" id="SVD13251.1"/>
    </source>
</evidence>
<dbReference type="InterPro" id="IPR008278">
    <property type="entry name" value="4-PPantetheinyl_Trfase_dom"/>
</dbReference>
<reference evidence="9" key="1">
    <citation type="submission" date="2018-05" db="EMBL/GenBank/DDBJ databases">
        <authorList>
            <person name="Lanie J.A."/>
            <person name="Ng W.-L."/>
            <person name="Kazmierczak K.M."/>
            <person name="Andrzejewski T.M."/>
            <person name="Davidsen T.M."/>
            <person name="Wayne K.J."/>
            <person name="Tettelin H."/>
            <person name="Glass J.I."/>
            <person name="Rusch D."/>
            <person name="Podicherti R."/>
            <person name="Tsui H.-C.T."/>
            <person name="Winkler M.E."/>
        </authorList>
    </citation>
    <scope>NUCLEOTIDE SEQUENCE</scope>
</reference>
<evidence type="ECO:0000256" key="2">
    <source>
        <dbReference type="ARBA" id="ARBA00022679"/>
    </source>
</evidence>
<keyword evidence="2" id="KW-0808">Transferase</keyword>
<keyword evidence="7" id="KW-0275">Fatty acid biosynthesis</keyword>
<evidence type="ECO:0000256" key="5">
    <source>
        <dbReference type="ARBA" id="ARBA00022842"/>
    </source>
</evidence>
<keyword evidence="1" id="KW-0444">Lipid biosynthesis</keyword>
<evidence type="ECO:0000256" key="3">
    <source>
        <dbReference type="ARBA" id="ARBA00022723"/>
    </source>
</evidence>
<dbReference type="Gene3D" id="3.90.470.20">
    <property type="entry name" value="4'-phosphopantetheinyl transferase domain"/>
    <property type="match status" value="1"/>
</dbReference>
<evidence type="ECO:0000256" key="7">
    <source>
        <dbReference type="ARBA" id="ARBA00023160"/>
    </source>
</evidence>
<dbReference type="GO" id="GO:0006633">
    <property type="term" value="P:fatty acid biosynthetic process"/>
    <property type="evidence" value="ECO:0007669"/>
    <property type="project" value="UniProtKB-KW"/>
</dbReference>
<evidence type="ECO:0000256" key="1">
    <source>
        <dbReference type="ARBA" id="ARBA00022516"/>
    </source>
</evidence>
<dbReference type="InterPro" id="IPR004568">
    <property type="entry name" value="Ppantetheine-prot_Trfase_dom"/>
</dbReference>
<dbReference type="HAMAP" id="MF_00101">
    <property type="entry name" value="AcpS"/>
    <property type="match status" value="1"/>
</dbReference>
<dbReference type="NCBIfam" id="TIGR00556">
    <property type="entry name" value="pantethn_trn"/>
    <property type="match status" value="1"/>
</dbReference>
<gene>
    <name evidence="9" type="ORF">METZ01_LOCUS366105</name>
</gene>